<proteinExistence type="predicted"/>
<dbReference type="OrthoDB" id="8454040at2"/>
<keyword evidence="3" id="KW-1185">Reference proteome</keyword>
<feature type="coiled-coil region" evidence="1">
    <location>
        <begin position="24"/>
        <end position="51"/>
    </location>
</feature>
<dbReference type="EMBL" id="CP010803">
    <property type="protein sequence ID" value="AJY46507.1"/>
    <property type="molecule type" value="Genomic_DNA"/>
</dbReference>
<dbReference type="AlphaFoldDB" id="A0A0D5LRW1"/>
<keyword evidence="1" id="KW-0175">Coiled coil</keyword>
<reference evidence="2 3" key="1">
    <citation type="journal article" date="2015" name="Genome Announc.">
        <title>Complete genome sequence of Martelella endophytica YC6887, which has antifungal activity associated with a halophyte.</title>
        <authorList>
            <person name="Khan A."/>
            <person name="Khan H."/>
            <person name="Chung E.J."/>
            <person name="Hossain M.T."/>
            <person name="Chung Y.R."/>
        </authorList>
    </citation>
    <scope>NUCLEOTIDE SEQUENCE [LARGE SCALE GENOMIC DNA]</scope>
    <source>
        <strain evidence="2">YC6887</strain>
    </source>
</reference>
<dbReference type="STRING" id="1486262.TM49_13785"/>
<dbReference type="Proteomes" id="UP000032611">
    <property type="component" value="Chromosome"/>
</dbReference>
<evidence type="ECO:0000256" key="1">
    <source>
        <dbReference type="SAM" id="Coils"/>
    </source>
</evidence>
<dbReference type="PATRIC" id="fig|1486262.3.peg.2846"/>
<evidence type="ECO:0000313" key="2">
    <source>
        <dbReference type="EMBL" id="AJY46507.1"/>
    </source>
</evidence>
<organism evidence="2 3">
    <name type="scientific">Martelella endophytica</name>
    <dbReference type="NCBI Taxonomy" id="1486262"/>
    <lineage>
        <taxon>Bacteria</taxon>
        <taxon>Pseudomonadati</taxon>
        <taxon>Pseudomonadota</taxon>
        <taxon>Alphaproteobacteria</taxon>
        <taxon>Hyphomicrobiales</taxon>
        <taxon>Aurantimonadaceae</taxon>
        <taxon>Martelella</taxon>
    </lineage>
</organism>
<sequence>MSPSLGFRFDADAYRYSKSVDILKDTLSAALRGLRDQRATLQEEYNQYEEGGVRIGEWEDDGVKLWDQADVYAFQIDATDEAIANLYKPYVIAFYHNWERNLARRANLKDKPNHTVLRDALSKMGVTLPDRLDAVRDLTNALKHNSDYFGRKLLKSWEELLPMNFSPRKEENLTDWYELINISGNQMLEIIATVRKAYPDVST</sequence>
<dbReference type="RefSeq" id="WP_045682076.1">
    <property type="nucleotide sequence ID" value="NZ_CP010803.1"/>
</dbReference>
<evidence type="ECO:0000313" key="3">
    <source>
        <dbReference type="Proteomes" id="UP000032611"/>
    </source>
</evidence>
<accession>A0A0D5LRW1</accession>
<dbReference type="KEGG" id="mey:TM49_13785"/>
<name>A0A0D5LRW1_MAREN</name>
<protein>
    <submittedName>
        <fullName evidence="2">Uncharacterized protein</fullName>
    </submittedName>
</protein>
<dbReference type="HOGENOM" id="CLU_1359068_0_0_5"/>
<gene>
    <name evidence="2" type="ORF">TM49_13785</name>
</gene>